<evidence type="ECO:0000313" key="3">
    <source>
        <dbReference type="EMBL" id="CAI9537357.1"/>
    </source>
</evidence>
<dbReference type="InterPro" id="IPR036529">
    <property type="entry name" value="KIX_dom_sf"/>
</dbReference>
<dbReference type="Gene3D" id="1.10.246.20">
    <property type="entry name" value="Coactivator CBP, KIX domain"/>
    <property type="match status" value="1"/>
</dbReference>
<dbReference type="InterPro" id="IPR003101">
    <property type="entry name" value="KIX_dom"/>
</dbReference>
<keyword evidence="1" id="KW-0539">Nucleus</keyword>
<gene>
    <name evidence="3" type="ORF">SPARVUS_LOCUS1199342</name>
</gene>
<accession>A0ABN9ARU1</accession>
<dbReference type="EMBL" id="CATNWA010000555">
    <property type="protein sequence ID" value="CAI9537357.1"/>
    <property type="molecule type" value="Genomic_DNA"/>
</dbReference>
<name>A0ABN9ARU1_9NEOB</name>
<evidence type="ECO:0000256" key="1">
    <source>
        <dbReference type="ARBA" id="ARBA00023242"/>
    </source>
</evidence>
<reference evidence="3" key="1">
    <citation type="submission" date="2023-05" db="EMBL/GenBank/DDBJ databases">
        <authorList>
            <person name="Stuckert A."/>
        </authorList>
    </citation>
    <scope>NUCLEOTIDE SEQUENCE</scope>
</reference>
<feature type="domain" description="KIX" evidence="2">
    <location>
        <begin position="12"/>
        <end position="58"/>
    </location>
</feature>
<sequence>MGTIPTAECALGVRKAWHQHVTQDLRNHIVYRLVQAIFRAPYPAAMRDRRVDKPGGVC</sequence>
<proteinExistence type="predicted"/>
<comment type="caution">
    <text evidence="3">The sequence shown here is derived from an EMBL/GenBank/DDBJ whole genome shotgun (WGS) entry which is preliminary data.</text>
</comment>
<dbReference type="Proteomes" id="UP001162483">
    <property type="component" value="Unassembled WGS sequence"/>
</dbReference>
<keyword evidence="4" id="KW-1185">Reference proteome</keyword>
<organism evidence="3 4">
    <name type="scientific">Staurois parvus</name>
    <dbReference type="NCBI Taxonomy" id="386267"/>
    <lineage>
        <taxon>Eukaryota</taxon>
        <taxon>Metazoa</taxon>
        <taxon>Chordata</taxon>
        <taxon>Craniata</taxon>
        <taxon>Vertebrata</taxon>
        <taxon>Euteleostomi</taxon>
        <taxon>Amphibia</taxon>
        <taxon>Batrachia</taxon>
        <taxon>Anura</taxon>
        <taxon>Neobatrachia</taxon>
        <taxon>Ranoidea</taxon>
        <taxon>Ranidae</taxon>
        <taxon>Staurois</taxon>
    </lineage>
</organism>
<protein>
    <recommendedName>
        <fullName evidence="2">KIX domain-containing protein</fullName>
    </recommendedName>
</protein>
<evidence type="ECO:0000259" key="2">
    <source>
        <dbReference type="PROSITE" id="PS50952"/>
    </source>
</evidence>
<dbReference type="Pfam" id="PF02172">
    <property type="entry name" value="KIX"/>
    <property type="match status" value="1"/>
</dbReference>
<dbReference type="PROSITE" id="PS50952">
    <property type="entry name" value="KIX"/>
    <property type="match status" value="1"/>
</dbReference>
<dbReference type="SUPFAM" id="SSF47040">
    <property type="entry name" value="Kix domain of CBP (creb binding protein)"/>
    <property type="match status" value="1"/>
</dbReference>
<evidence type="ECO:0000313" key="4">
    <source>
        <dbReference type="Proteomes" id="UP001162483"/>
    </source>
</evidence>